<evidence type="ECO:0000313" key="2">
    <source>
        <dbReference type="Proteomes" id="UP000565078"/>
    </source>
</evidence>
<dbReference type="EMBL" id="DUGC01000096">
    <property type="protein sequence ID" value="HIH10198.1"/>
    <property type="molecule type" value="Genomic_DNA"/>
</dbReference>
<name>A0A7J4IXR4_9ARCH</name>
<dbReference type="Proteomes" id="UP000565078">
    <property type="component" value="Unassembled WGS sequence"/>
</dbReference>
<dbReference type="AlphaFoldDB" id="A0A7J4IXR4"/>
<sequence length="238" mass="26476">MPKLAPREIIDRIRAEVSSKAPAPPPDWMFQYPGKNKVSLPSIASYDTTSGWKRVKPLFQQALVRAVDAIISKIPSGHLGGVRFPSSGLAQRYGCSYRTVITLARVRLRLAGRNNPLMRGGAHPHKPSIVKRIRTAFHMARKGSGKITGLRFVDRLALPKERGGEGIVIGGPTLTNEIIRLNAEHGLTGTRRVRIKEPNFAMIPLSAHLERARQLNPAATTLRKVFKKKTPMPYRRFP</sequence>
<gene>
    <name evidence="1" type="ORF">HA254_06045</name>
</gene>
<protein>
    <submittedName>
        <fullName evidence="1">Uncharacterized protein</fullName>
    </submittedName>
</protein>
<organism evidence="1 2">
    <name type="scientific">Candidatus Iainarchaeum sp</name>
    <dbReference type="NCBI Taxonomy" id="3101447"/>
    <lineage>
        <taxon>Archaea</taxon>
        <taxon>Candidatus Iainarchaeota</taxon>
        <taxon>Candidatus Iainarchaeia</taxon>
        <taxon>Candidatus Iainarchaeales</taxon>
        <taxon>Candidatus Iainarchaeaceae</taxon>
        <taxon>Candidatus Iainarchaeum</taxon>
    </lineage>
</organism>
<accession>A0A7J4IXR4</accession>
<evidence type="ECO:0000313" key="1">
    <source>
        <dbReference type="EMBL" id="HIH10198.1"/>
    </source>
</evidence>
<proteinExistence type="predicted"/>
<comment type="caution">
    <text evidence="1">The sequence shown here is derived from an EMBL/GenBank/DDBJ whole genome shotgun (WGS) entry which is preliminary data.</text>
</comment>
<reference evidence="2" key="1">
    <citation type="journal article" date="2020" name="bioRxiv">
        <title>A rank-normalized archaeal taxonomy based on genome phylogeny resolves widespread incomplete and uneven classifications.</title>
        <authorList>
            <person name="Rinke C."/>
            <person name="Chuvochina M."/>
            <person name="Mussig A.J."/>
            <person name="Chaumeil P.-A."/>
            <person name="Waite D.W."/>
            <person name="Whitman W.B."/>
            <person name="Parks D.H."/>
            <person name="Hugenholtz P."/>
        </authorList>
    </citation>
    <scope>NUCLEOTIDE SEQUENCE [LARGE SCALE GENOMIC DNA]</scope>
</reference>